<evidence type="ECO:0000313" key="1">
    <source>
        <dbReference type="EMBL" id="VFJ97886.1"/>
    </source>
</evidence>
<organism evidence="1">
    <name type="scientific">Candidatus Kentrum sp. LFY</name>
    <dbReference type="NCBI Taxonomy" id="2126342"/>
    <lineage>
        <taxon>Bacteria</taxon>
        <taxon>Pseudomonadati</taxon>
        <taxon>Pseudomonadota</taxon>
        <taxon>Gammaproteobacteria</taxon>
        <taxon>Candidatus Kentrum</taxon>
    </lineage>
</organism>
<dbReference type="EMBL" id="CAADFF010000110">
    <property type="protein sequence ID" value="VFJ97886.1"/>
    <property type="molecule type" value="Genomic_DNA"/>
</dbReference>
<accession>A0A450UZL4</accession>
<gene>
    <name evidence="1" type="ORF">BECKLFY1418B_GA0070995_11107</name>
</gene>
<protein>
    <submittedName>
        <fullName evidence="1">Uncharacterized protein</fullName>
    </submittedName>
</protein>
<name>A0A450UZL4_9GAMM</name>
<sequence length="64" mass="6925">MVAGITSSRYIFSINMPQAVRPGPKARLTTSFPLGIVSSFTMACQIWGTVADAPSVIEQACRHR</sequence>
<reference evidence="1" key="1">
    <citation type="submission" date="2019-02" db="EMBL/GenBank/DDBJ databases">
        <authorList>
            <person name="Gruber-Vodicka R. H."/>
            <person name="Seah K. B. B."/>
        </authorList>
    </citation>
    <scope>NUCLEOTIDE SEQUENCE</scope>
    <source>
        <strain evidence="1">BECK_M7</strain>
    </source>
</reference>
<dbReference type="AlphaFoldDB" id="A0A450UZL4"/>
<proteinExistence type="predicted"/>